<organism evidence="1 2">
    <name type="scientific">Streptomyces inhibens</name>
    <dbReference type="NCBI Taxonomy" id="2293571"/>
    <lineage>
        <taxon>Bacteria</taxon>
        <taxon>Bacillati</taxon>
        <taxon>Actinomycetota</taxon>
        <taxon>Actinomycetes</taxon>
        <taxon>Kitasatosporales</taxon>
        <taxon>Streptomycetaceae</taxon>
        <taxon>Streptomyces</taxon>
    </lineage>
</organism>
<gene>
    <name evidence="1" type="ORF">DY245_43285</name>
</gene>
<proteinExistence type="predicted"/>
<dbReference type="EMBL" id="QUAC01000484">
    <property type="protein sequence ID" value="REK84489.1"/>
    <property type="molecule type" value="Genomic_DNA"/>
</dbReference>
<sequence length="134" mass="13864">MSFGDTNVFNGPVIHGDVRGSQLAWGNNSVNQSQDQSKPIAPGFEAIAQAVVDTLRQLPTLGVSDEDLEDASAVGEEVLNEVVQPEPDRGVIRRAAAALKGYLAPIATGAVAAGAVTGGEETARVLIERLSTAL</sequence>
<evidence type="ECO:0000313" key="2">
    <source>
        <dbReference type="Proteomes" id="UP000262477"/>
    </source>
</evidence>
<dbReference type="AlphaFoldDB" id="A0A371PQA2"/>
<dbReference type="OrthoDB" id="4237320at2"/>
<name>A0A371PQA2_STRIH</name>
<dbReference type="Proteomes" id="UP000262477">
    <property type="component" value="Unassembled WGS sequence"/>
</dbReference>
<reference evidence="1 2" key="1">
    <citation type="submission" date="2018-08" db="EMBL/GenBank/DDBJ databases">
        <title>Streptomyces NEAU-D10 sp. nov., a novel Actinomycete isolated from soil.</title>
        <authorList>
            <person name="Jin L."/>
        </authorList>
    </citation>
    <scope>NUCLEOTIDE SEQUENCE [LARGE SCALE GENOMIC DNA]</scope>
    <source>
        <strain evidence="1 2">NEAU-D10</strain>
    </source>
</reference>
<keyword evidence="2" id="KW-1185">Reference proteome</keyword>
<accession>A0A371PQA2</accession>
<comment type="caution">
    <text evidence="1">The sequence shown here is derived from an EMBL/GenBank/DDBJ whole genome shotgun (WGS) entry which is preliminary data.</text>
</comment>
<protein>
    <submittedName>
        <fullName evidence="1">Uncharacterized protein</fullName>
    </submittedName>
</protein>
<evidence type="ECO:0000313" key="1">
    <source>
        <dbReference type="EMBL" id="REK84489.1"/>
    </source>
</evidence>